<dbReference type="GO" id="GO:0016740">
    <property type="term" value="F:transferase activity"/>
    <property type="evidence" value="ECO:0007669"/>
    <property type="project" value="UniProtKB-KW"/>
</dbReference>
<accession>A0A841DBN4</accession>
<dbReference type="PANTHER" id="PTHR43235:SF1">
    <property type="entry name" value="GLUTAMINE AMIDOTRANSFERASE PB2B2.05-RELATED"/>
    <property type="match status" value="1"/>
</dbReference>
<dbReference type="Proteomes" id="UP000562352">
    <property type="component" value="Unassembled WGS sequence"/>
</dbReference>
<dbReference type="AlphaFoldDB" id="A0A841DBN4"/>
<dbReference type="InterPro" id="IPR029062">
    <property type="entry name" value="Class_I_gatase-like"/>
</dbReference>
<dbReference type="EC" id="4.1.3.27" evidence="1"/>
<dbReference type="GO" id="GO:0004049">
    <property type="term" value="F:anthranilate synthase activity"/>
    <property type="evidence" value="ECO:0007669"/>
    <property type="project" value="UniProtKB-EC"/>
</dbReference>
<dbReference type="RefSeq" id="WP_184945572.1">
    <property type="nucleotide sequence ID" value="NZ_BAAAWZ010000001.1"/>
</dbReference>
<dbReference type="EMBL" id="JACHJJ010000019">
    <property type="protein sequence ID" value="MBB5965864.1"/>
    <property type="molecule type" value="Genomic_DNA"/>
</dbReference>
<dbReference type="Pfam" id="PF07722">
    <property type="entry name" value="Peptidase_C26"/>
    <property type="match status" value="1"/>
</dbReference>
<proteinExistence type="predicted"/>
<dbReference type="GO" id="GO:0033969">
    <property type="term" value="F:gamma-glutamyl-gamma-aminobutyrate hydrolase activity"/>
    <property type="evidence" value="ECO:0007669"/>
    <property type="project" value="TreeGrafter"/>
</dbReference>
<comment type="caution">
    <text evidence="1">The sequence shown here is derived from an EMBL/GenBank/DDBJ whole genome shotgun (WGS) entry which is preliminary data.</text>
</comment>
<organism evidence="1 2">
    <name type="scientific">Planomonospora venezuelensis</name>
    <dbReference type="NCBI Taxonomy" id="1999"/>
    <lineage>
        <taxon>Bacteria</taxon>
        <taxon>Bacillati</taxon>
        <taxon>Actinomycetota</taxon>
        <taxon>Actinomycetes</taxon>
        <taxon>Streptosporangiales</taxon>
        <taxon>Streptosporangiaceae</taxon>
        <taxon>Planomonospora</taxon>
    </lineage>
</organism>
<dbReference type="GO" id="GO:0005829">
    <property type="term" value="C:cytosol"/>
    <property type="evidence" value="ECO:0007669"/>
    <property type="project" value="TreeGrafter"/>
</dbReference>
<dbReference type="PROSITE" id="PS51273">
    <property type="entry name" value="GATASE_TYPE_1"/>
    <property type="match status" value="1"/>
</dbReference>
<protein>
    <submittedName>
        <fullName evidence="1">Anthranilate synthase component 2/putative glutamine amidotransferase</fullName>
        <ecNumber evidence="1">4.1.3.27</ecNumber>
    </submittedName>
</protein>
<dbReference type="Gene3D" id="3.40.50.880">
    <property type="match status" value="1"/>
</dbReference>
<evidence type="ECO:0000313" key="1">
    <source>
        <dbReference type="EMBL" id="MBB5965864.1"/>
    </source>
</evidence>
<dbReference type="CDD" id="cd01745">
    <property type="entry name" value="GATase1_2"/>
    <property type="match status" value="1"/>
</dbReference>
<name>A0A841DBN4_PLAVE</name>
<dbReference type="PANTHER" id="PTHR43235">
    <property type="entry name" value="GLUTAMINE AMIDOTRANSFERASE PB2B2.05-RELATED"/>
    <property type="match status" value="1"/>
</dbReference>
<dbReference type="SUPFAM" id="SSF52317">
    <property type="entry name" value="Class I glutamine amidotransferase-like"/>
    <property type="match status" value="1"/>
</dbReference>
<keyword evidence="1" id="KW-0315">Glutamine amidotransferase</keyword>
<reference evidence="1 2" key="1">
    <citation type="submission" date="2020-08" db="EMBL/GenBank/DDBJ databases">
        <title>Genomic Encyclopedia of Type Strains, Phase III (KMG-III): the genomes of soil and plant-associated and newly described type strains.</title>
        <authorList>
            <person name="Whitman W."/>
        </authorList>
    </citation>
    <scope>NUCLEOTIDE SEQUENCE [LARGE SCALE GENOMIC DNA]</scope>
    <source>
        <strain evidence="1 2">CECT 3303</strain>
    </source>
</reference>
<dbReference type="InterPro" id="IPR044668">
    <property type="entry name" value="PuuD-like"/>
</dbReference>
<keyword evidence="1" id="KW-0808">Transferase</keyword>
<gene>
    <name evidence="1" type="ORF">FHS22_005154</name>
</gene>
<evidence type="ECO:0000313" key="2">
    <source>
        <dbReference type="Proteomes" id="UP000562352"/>
    </source>
</evidence>
<sequence length="231" mass="24304">MSRPVIGITCYVEPARFTVWDMTAALLPYGYVEHVARAGGQPVILPPAGDPAALAGRLDGLIVAGGGDLDPARYGEPPHERTGYIRGFRDDAELGLVQAALDTGLPFLGVCRGLQVLNTVLGGTLHQHVPDLVGHDGHAPAPGRFGRLPVRLAPGSRMEEILGAGSADVAHYHHQSADRLGDGLTATAHAEDGTVEAVELAGHPFACAVQWHPEADDECALFAALVDRARR</sequence>
<keyword evidence="2" id="KW-1185">Reference proteome</keyword>
<dbReference type="InterPro" id="IPR011697">
    <property type="entry name" value="Peptidase_C26"/>
</dbReference>
<keyword evidence="1" id="KW-0456">Lyase</keyword>
<dbReference type="GO" id="GO:0006598">
    <property type="term" value="P:polyamine catabolic process"/>
    <property type="evidence" value="ECO:0007669"/>
    <property type="project" value="TreeGrafter"/>
</dbReference>